<evidence type="ECO:0000256" key="1">
    <source>
        <dbReference type="ARBA" id="ARBA00023450"/>
    </source>
</evidence>
<dbReference type="SMART" id="SM00507">
    <property type="entry name" value="HNHc"/>
    <property type="match status" value="1"/>
</dbReference>
<organism evidence="4 5">
    <name type="scientific">Paramicrobacterium humi</name>
    <dbReference type="NCBI Taxonomy" id="640635"/>
    <lineage>
        <taxon>Bacteria</taxon>
        <taxon>Bacillati</taxon>
        <taxon>Actinomycetota</taxon>
        <taxon>Actinomycetes</taxon>
        <taxon>Micrococcales</taxon>
        <taxon>Microbacteriaceae</taxon>
        <taxon>Paramicrobacterium</taxon>
    </lineage>
</organism>
<dbReference type="InterPro" id="IPR003870">
    <property type="entry name" value="DUF222"/>
</dbReference>
<keyword evidence="4" id="KW-0378">Hydrolase</keyword>
<dbReference type="AlphaFoldDB" id="A0A1H4LAW3"/>
<feature type="compositionally biased region" description="Basic and acidic residues" evidence="2">
    <location>
        <begin position="489"/>
        <end position="500"/>
    </location>
</feature>
<feature type="compositionally biased region" description="Acidic residues" evidence="2">
    <location>
        <begin position="439"/>
        <end position="460"/>
    </location>
</feature>
<dbReference type="GO" id="GO:0004519">
    <property type="term" value="F:endonuclease activity"/>
    <property type="evidence" value="ECO:0007669"/>
    <property type="project" value="UniProtKB-KW"/>
</dbReference>
<dbReference type="Pfam" id="PF01844">
    <property type="entry name" value="HNH"/>
    <property type="match status" value="1"/>
</dbReference>
<keyword evidence="5" id="KW-1185">Reference proteome</keyword>
<sequence>MVILNDDDKHPPESRDSRIGKLAVMVEEISEQYALLAVVQAQVSTMLADLLDHATANRDLFVASDTDTTKTQEVVRSALAGELAAKMRLSQPMITSMLGTAETLTTELPATLEALGEGVITYQHARTLIDQATGLSTQDRAAFEQVALKLAKTSTPPQFKNKALALRESLHPETSTERHEAAAEDRRVEHWNAPDGMGWLALYAPVEVTQSIFNACHTTAKSLRKTGDQRTIGQLTADVFTDAAMLGLTTGIGTGGSSDDSGEGAGVPVFAGRDGAIRPTVHVTVPVMTLLGHSEEPAELDGYGPINPETARRLAAQAPSFTRLLTHPETGAVLSVGRDRYAVPADLRKTIEVRDKVCGFPGCNRSARQCDVDHILAWQDGGETDLENLNCLCRRHHVLKHSSTWQVQRDDDGTIIWTSPLGQKYRIRRSTNVGFVPLDECDETPEPDIDDEESENDGFAEDAPNPDGESWFTDTKTDEADAADDADATDGKDYPENPLF</sequence>
<evidence type="ECO:0000313" key="5">
    <source>
        <dbReference type="Proteomes" id="UP000199183"/>
    </source>
</evidence>
<dbReference type="Pfam" id="PF02720">
    <property type="entry name" value="DUF222"/>
    <property type="match status" value="1"/>
</dbReference>
<dbReference type="GO" id="GO:0008270">
    <property type="term" value="F:zinc ion binding"/>
    <property type="evidence" value="ECO:0007669"/>
    <property type="project" value="InterPro"/>
</dbReference>
<protein>
    <submittedName>
        <fullName evidence="4">HNH endonuclease</fullName>
    </submittedName>
</protein>
<gene>
    <name evidence="4" type="ORF">SAMN04489806_1476</name>
</gene>
<dbReference type="EMBL" id="FNRY01000001">
    <property type="protein sequence ID" value="SEB67636.1"/>
    <property type="molecule type" value="Genomic_DNA"/>
</dbReference>
<feature type="domain" description="HNH nuclease" evidence="3">
    <location>
        <begin position="346"/>
        <end position="398"/>
    </location>
</feature>
<proteinExistence type="inferred from homology"/>
<evidence type="ECO:0000313" key="4">
    <source>
        <dbReference type="EMBL" id="SEB67636.1"/>
    </source>
</evidence>
<dbReference type="CDD" id="cd00085">
    <property type="entry name" value="HNHc"/>
    <property type="match status" value="1"/>
</dbReference>
<reference evidence="4 5" key="1">
    <citation type="submission" date="2016-10" db="EMBL/GenBank/DDBJ databases">
        <authorList>
            <person name="de Groot N.N."/>
        </authorList>
    </citation>
    <scope>NUCLEOTIDE SEQUENCE [LARGE SCALE GENOMIC DNA]</scope>
    <source>
        <strain evidence="4 5">DSM 21799</strain>
    </source>
</reference>
<name>A0A1H4LAW3_9MICO</name>
<evidence type="ECO:0000259" key="3">
    <source>
        <dbReference type="SMART" id="SM00507"/>
    </source>
</evidence>
<feature type="region of interest" description="Disordered" evidence="2">
    <location>
        <begin position="437"/>
        <end position="500"/>
    </location>
</feature>
<accession>A0A1H4LAW3</accession>
<keyword evidence="4" id="KW-0255">Endonuclease</keyword>
<dbReference type="InterPro" id="IPR002711">
    <property type="entry name" value="HNH"/>
</dbReference>
<dbReference type="GO" id="GO:0003676">
    <property type="term" value="F:nucleic acid binding"/>
    <property type="evidence" value="ECO:0007669"/>
    <property type="project" value="InterPro"/>
</dbReference>
<keyword evidence="4" id="KW-0540">Nuclease</keyword>
<dbReference type="InterPro" id="IPR003615">
    <property type="entry name" value="HNH_nuc"/>
</dbReference>
<dbReference type="Gene3D" id="1.10.30.50">
    <property type="match status" value="1"/>
</dbReference>
<comment type="similarity">
    <text evidence="1">Belongs to the Rv1128c/1148c/1588c/1702c/1945/3466 family.</text>
</comment>
<dbReference type="STRING" id="640635.SAMN04489806_1476"/>
<dbReference type="OrthoDB" id="3261064at2"/>
<evidence type="ECO:0000256" key="2">
    <source>
        <dbReference type="SAM" id="MobiDB-lite"/>
    </source>
</evidence>
<dbReference type="Proteomes" id="UP000199183">
    <property type="component" value="Unassembled WGS sequence"/>
</dbReference>